<dbReference type="GO" id="GO:0140359">
    <property type="term" value="F:ABC-type transporter activity"/>
    <property type="evidence" value="ECO:0007669"/>
    <property type="project" value="InterPro"/>
</dbReference>
<dbReference type="InterPro" id="IPR039421">
    <property type="entry name" value="Type_1_exporter"/>
</dbReference>
<dbReference type="EMBL" id="CP007514">
    <property type="protein sequence ID" value="AHY47986.1"/>
    <property type="molecule type" value="Genomic_DNA"/>
</dbReference>
<accession>A0A023X700</accession>
<keyword evidence="5" id="KW-0547">Nucleotide-binding</keyword>
<keyword evidence="4 10" id="KW-0812">Transmembrane</keyword>
<dbReference type="HOGENOM" id="CLU_000604_84_3_11"/>
<dbReference type="InterPro" id="IPR017871">
    <property type="entry name" value="ABC_transporter-like_CS"/>
</dbReference>
<evidence type="ECO:0000313" key="13">
    <source>
        <dbReference type="EMBL" id="AHY47986.1"/>
    </source>
</evidence>
<dbReference type="GO" id="GO:0005524">
    <property type="term" value="F:ATP binding"/>
    <property type="evidence" value="ECO:0007669"/>
    <property type="project" value="UniProtKB-KW"/>
</dbReference>
<keyword evidence="3" id="KW-1003">Cell membrane</keyword>
<protein>
    <submittedName>
        <fullName evidence="14">ABC transporter ATP-binding protein</fullName>
    </submittedName>
    <submittedName>
        <fullName evidence="13">ABC-type multidrug transport system ATPase and permease component</fullName>
    </submittedName>
</protein>
<comment type="subcellular location">
    <subcellularLocation>
        <location evidence="1">Cell inner membrane</location>
        <topology evidence="1">Multi-pass membrane protein</topology>
    </subcellularLocation>
</comment>
<dbReference type="Gene3D" id="1.20.1560.10">
    <property type="entry name" value="ABC transporter type 1, transmembrane domain"/>
    <property type="match status" value="1"/>
</dbReference>
<sequence length="629" mass="69110">MGREPERVRHMAGNPKKIVETLPRFFGIIRQMWPYLKNYKGTLSLSFLALFAEIGFRLLEPWALAIVIDHVIVEGSGAERDILPVIGRFDLTTMQLLYFAAGFLIVTISLRAFSAYLSTVGFAIVGNRVLTEIRGKLYDHLQKLSLRYHGKVRSGDLTVRVVGDIGKLQEISTTAVMPFVANIFVLIGMMGVMFWLNWQLALIAVVTLPLFALLSTRLSRRISSVSRDQRKREGAMAATASESIGAIKVVQALGLEGVFSKSFSGQNAKSMKEGVRAKRLAARLERSADVLIAISTALVLFFGARLVLSGGLSPGELIVFMTYLKNAFKPVRDFAKYTGRLARATASGERVMDVLEQEPDVKDLPGAGPAPPFKGRVAFEGVGFGYEPGRRVIEDMTFEVEPGRSVALVGPSGNGKSTLVNLLLRLYDVEEGHVKIDGRDVRDYTLASLRSQVSVVMQGSLLFAASVRENIVYGANREVSDGEVVEAAKLANAHEFIEAMPEGYDTVLSERGSSLSGGQQQRIAVARAAIRKAPLLVLDEPTTGLDEENERQVADALERLAEGRTTFMITHDLDLAARADEIMYVENGRIAERGSHEDLVRAGGRYATLLKVQEVYREMEEDRGVRANP</sequence>
<dbReference type="SUPFAM" id="SSF52540">
    <property type="entry name" value="P-loop containing nucleoside triphosphate hydrolases"/>
    <property type="match status" value="1"/>
</dbReference>
<dbReference type="InterPro" id="IPR036640">
    <property type="entry name" value="ABC1_TM_sf"/>
</dbReference>
<dbReference type="CDD" id="cd18564">
    <property type="entry name" value="ABC_6TM_exporter_like"/>
    <property type="match status" value="1"/>
</dbReference>
<dbReference type="InterPro" id="IPR003439">
    <property type="entry name" value="ABC_transporter-like_ATP-bd"/>
</dbReference>
<dbReference type="InterPro" id="IPR011527">
    <property type="entry name" value="ABC1_TM_dom"/>
</dbReference>
<dbReference type="eggNOG" id="COG1132">
    <property type="taxonomic scope" value="Bacteria"/>
</dbReference>
<dbReference type="InterPro" id="IPR027417">
    <property type="entry name" value="P-loop_NTPase"/>
</dbReference>
<comment type="similarity">
    <text evidence="9">Belongs to the ABC transporter superfamily. Siderophore-Fe(3+) uptake transporter (SIUT) (TC 3.A.1.21) family.</text>
</comment>
<reference evidence="14" key="2">
    <citation type="submission" date="2023-11" db="EMBL/GenBank/DDBJ databases">
        <title>MicrobeMod: A computational toolkit for identifying prokaryotic methylation and restriction-modification with nanopore sequencing.</title>
        <authorList>
            <person name="Crits-Christoph A."/>
            <person name="Kang S.C."/>
            <person name="Lee H."/>
            <person name="Ostrov N."/>
        </authorList>
    </citation>
    <scope>NUCLEOTIDE SEQUENCE</scope>
    <source>
        <strain evidence="14">ATCC 51242</strain>
    </source>
</reference>
<evidence type="ECO:0000259" key="11">
    <source>
        <dbReference type="PROSITE" id="PS50893"/>
    </source>
</evidence>
<dbReference type="PANTHER" id="PTHR24221:SF468">
    <property type="entry name" value="ABC TRANSPORTER"/>
    <property type="match status" value="1"/>
</dbReference>
<evidence type="ECO:0000256" key="1">
    <source>
        <dbReference type="ARBA" id="ARBA00004429"/>
    </source>
</evidence>
<dbReference type="GO" id="GO:0016887">
    <property type="term" value="F:ATP hydrolysis activity"/>
    <property type="evidence" value="ECO:0007669"/>
    <property type="project" value="InterPro"/>
</dbReference>
<gene>
    <name evidence="13" type="ORF">RradSPS_2703</name>
    <name evidence="14" type="ORF">SIL72_01150</name>
</gene>
<name>A0A023X700_RUBRA</name>
<dbReference type="Proteomes" id="UP000025229">
    <property type="component" value="Chromosome"/>
</dbReference>
<organism evidence="13 15">
    <name type="scientific">Rubrobacter radiotolerans</name>
    <name type="common">Arthrobacter radiotolerans</name>
    <dbReference type="NCBI Taxonomy" id="42256"/>
    <lineage>
        <taxon>Bacteria</taxon>
        <taxon>Bacillati</taxon>
        <taxon>Actinomycetota</taxon>
        <taxon>Rubrobacteria</taxon>
        <taxon>Rubrobacterales</taxon>
        <taxon>Rubrobacteraceae</taxon>
        <taxon>Rubrobacter</taxon>
    </lineage>
</organism>
<evidence type="ECO:0000256" key="6">
    <source>
        <dbReference type="ARBA" id="ARBA00022840"/>
    </source>
</evidence>
<dbReference type="STRING" id="42256.RradSPS_2703"/>
<keyword evidence="7 10" id="KW-1133">Transmembrane helix</keyword>
<feature type="domain" description="ABC transporter" evidence="11">
    <location>
        <begin position="377"/>
        <end position="612"/>
    </location>
</feature>
<evidence type="ECO:0000256" key="10">
    <source>
        <dbReference type="SAM" id="Phobius"/>
    </source>
</evidence>
<dbReference type="SUPFAM" id="SSF90123">
    <property type="entry name" value="ABC transporter transmembrane region"/>
    <property type="match status" value="1"/>
</dbReference>
<dbReference type="PANTHER" id="PTHR24221">
    <property type="entry name" value="ATP-BINDING CASSETTE SUB-FAMILY B"/>
    <property type="match status" value="1"/>
</dbReference>
<dbReference type="SMART" id="SM00382">
    <property type="entry name" value="AAA"/>
    <property type="match status" value="1"/>
</dbReference>
<dbReference type="RefSeq" id="WP_198024509.1">
    <property type="nucleotide sequence ID" value="NZ_CP007514.1"/>
</dbReference>
<dbReference type="Gene3D" id="3.40.50.300">
    <property type="entry name" value="P-loop containing nucleotide triphosphate hydrolases"/>
    <property type="match status" value="1"/>
</dbReference>
<evidence type="ECO:0000313" key="14">
    <source>
        <dbReference type="EMBL" id="MDX5892625.1"/>
    </source>
</evidence>
<dbReference type="PROSITE" id="PS50929">
    <property type="entry name" value="ABC_TM1F"/>
    <property type="match status" value="1"/>
</dbReference>
<keyword evidence="6 14" id="KW-0067">ATP-binding</keyword>
<dbReference type="KEGG" id="rrd:RradSPS_2703"/>
<dbReference type="Pfam" id="PF00664">
    <property type="entry name" value="ABC_membrane"/>
    <property type="match status" value="1"/>
</dbReference>
<evidence type="ECO:0000259" key="12">
    <source>
        <dbReference type="PROSITE" id="PS50929"/>
    </source>
</evidence>
<evidence type="ECO:0000256" key="9">
    <source>
        <dbReference type="ARBA" id="ARBA00023455"/>
    </source>
</evidence>
<evidence type="ECO:0000256" key="7">
    <source>
        <dbReference type="ARBA" id="ARBA00022989"/>
    </source>
</evidence>
<feature type="transmembrane region" description="Helical" evidence="10">
    <location>
        <begin position="96"/>
        <end position="125"/>
    </location>
</feature>
<evidence type="ECO:0000256" key="5">
    <source>
        <dbReference type="ARBA" id="ARBA00022741"/>
    </source>
</evidence>
<evidence type="ECO:0000313" key="15">
    <source>
        <dbReference type="Proteomes" id="UP000025229"/>
    </source>
</evidence>
<keyword evidence="15" id="KW-1185">Reference proteome</keyword>
<dbReference type="InterPro" id="IPR003593">
    <property type="entry name" value="AAA+_ATPase"/>
</dbReference>
<dbReference type="GO" id="GO:0005886">
    <property type="term" value="C:plasma membrane"/>
    <property type="evidence" value="ECO:0007669"/>
    <property type="project" value="UniProtKB-SubCell"/>
</dbReference>
<dbReference type="PROSITE" id="PS50893">
    <property type="entry name" value="ABC_TRANSPORTER_2"/>
    <property type="match status" value="1"/>
</dbReference>
<evidence type="ECO:0000256" key="3">
    <source>
        <dbReference type="ARBA" id="ARBA00022475"/>
    </source>
</evidence>
<proteinExistence type="inferred from homology"/>
<feature type="transmembrane region" description="Helical" evidence="10">
    <location>
        <begin position="288"/>
        <end position="308"/>
    </location>
</feature>
<keyword evidence="8 10" id="KW-0472">Membrane</keyword>
<evidence type="ECO:0000256" key="8">
    <source>
        <dbReference type="ARBA" id="ARBA00023136"/>
    </source>
</evidence>
<keyword evidence="2" id="KW-0813">Transport</keyword>
<dbReference type="GO" id="GO:0034040">
    <property type="term" value="F:ATPase-coupled lipid transmembrane transporter activity"/>
    <property type="evidence" value="ECO:0007669"/>
    <property type="project" value="TreeGrafter"/>
</dbReference>
<dbReference type="Proteomes" id="UP001281130">
    <property type="component" value="Unassembled WGS sequence"/>
</dbReference>
<feature type="domain" description="ABC transmembrane type-1" evidence="12">
    <location>
        <begin position="45"/>
        <end position="343"/>
    </location>
</feature>
<dbReference type="Pfam" id="PF00005">
    <property type="entry name" value="ABC_tran"/>
    <property type="match status" value="1"/>
</dbReference>
<dbReference type="AlphaFoldDB" id="A0A023X700"/>
<reference evidence="13 15" key="1">
    <citation type="submission" date="2014-03" db="EMBL/GenBank/DDBJ databases">
        <title>Complete genome sequence of the Radio-Resistant Rubrobacter radiotolerans RSPS-4.</title>
        <authorList>
            <person name="Egas C.C."/>
            <person name="Barroso C.C."/>
            <person name="Froufe H.J.C."/>
            <person name="Pacheco J.J."/>
            <person name="Albuquerque L.L."/>
            <person name="da Costa M.M.S."/>
        </authorList>
    </citation>
    <scope>NUCLEOTIDE SEQUENCE [LARGE SCALE GENOMIC DNA]</scope>
    <source>
        <strain evidence="13 15">RSPS-4</strain>
    </source>
</reference>
<evidence type="ECO:0000256" key="4">
    <source>
        <dbReference type="ARBA" id="ARBA00022692"/>
    </source>
</evidence>
<dbReference type="PROSITE" id="PS00211">
    <property type="entry name" value="ABC_TRANSPORTER_1"/>
    <property type="match status" value="1"/>
</dbReference>
<dbReference type="FunFam" id="3.40.50.300:FF:000221">
    <property type="entry name" value="Multidrug ABC transporter ATP-binding protein"/>
    <property type="match status" value="1"/>
</dbReference>
<evidence type="ECO:0000256" key="2">
    <source>
        <dbReference type="ARBA" id="ARBA00022448"/>
    </source>
</evidence>
<feature type="transmembrane region" description="Helical" evidence="10">
    <location>
        <begin position="200"/>
        <end position="218"/>
    </location>
</feature>
<dbReference type="EMBL" id="JAWXXX010000001">
    <property type="protein sequence ID" value="MDX5892625.1"/>
    <property type="molecule type" value="Genomic_DNA"/>
</dbReference>